<evidence type="ECO:0000256" key="3">
    <source>
        <dbReference type="SAM" id="Phobius"/>
    </source>
</evidence>
<feature type="transmembrane region" description="Helical" evidence="3">
    <location>
        <begin position="75"/>
        <end position="95"/>
    </location>
</feature>
<organism evidence="5 6">
    <name type="scientific">Mytilus edulis</name>
    <name type="common">Blue mussel</name>
    <dbReference type="NCBI Taxonomy" id="6550"/>
    <lineage>
        <taxon>Eukaryota</taxon>
        <taxon>Metazoa</taxon>
        <taxon>Spiralia</taxon>
        <taxon>Lophotrochozoa</taxon>
        <taxon>Mollusca</taxon>
        <taxon>Bivalvia</taxon>
        <taxon>Autobranchia</taxon>
        <taxon>Pteriomorphia</taxon>
        <taxon>Mytilida</taxon>
        <taxon>Mytiloidea</taxon>
        <taxon>Mytilidae</taxon>
        <taxon>Mytilinae</taxon>
        <taxon>Mytilus</taxon>
    </lineage>
</organism>
<dbReference type="GO" id="GO:0008028">
    <property type="term" value="F:monocarboxylic acid transmembrane transporter activity"/>
    <property type="evidence" value="ECO:0007669"/>
    <property type="project" value="TreeGrafter"/>
</dbReference>
<feature type="domain" description="Major facilitator superfamily (MFS) profile" evidence="4">
    <location>
        <begin position="457"/>
        <end position="661"/>
    </location>
</feature>
<feature type="transmembrane region" description="Helical" evidence="3">
    <location>
        <begin position="484"/>
        <end position="507"/>
    </location>
</feature>
<evidence type="ECO:0000313" key="5">
    <source>
        <dbReference type="EMBL" id="CAG2195437.1"/>
    </source>
</evidence>
<feature type="transmembrane region" description="Helical" evidence="3">
    <location>
        <begin position="519"/>
        <end position="539"/>
    </location>
</feature>
<feature type="transmembrane region" description="Helical" evidence="3">
    <location>
        <begin position="614"/>
        <end position="633"/>
    </location>
</feature>
<feature type="transmembrane region" description="Helical" evidence="3">
    <location>
        <begin position="452"/>
        <end position="478"/>
    </location>
</feature>
<feature type="transmembrane region" description="Helical" evidence="3">
    <location>
        <begin position="186"/>
        <end position="208"/>
    </location>
</feature>
<proteinExistence type="predicted"/>
<sequence length="661" mass="72388">MDKISKGEKNEGTNLNRKKVDEPITAKPPDGGWGWVVVFSSLMCNILVDGIGLAYGVLLPKFAEYFQTSKSKVSLVGSLLIGMYLCAGPIVSALVNKFGCRPVTIAGSIVAAVGFIVGSFSPNLDILILTYGVIGGKSFDIFIVKYGGPFSPNLDLLILTYGVIGGKSFDIFIVKYGGPFSPNLDLLILTYGVIGGFGFGMVYLPSIVSVGYYFDKRRPLATGIAVCGSGIGTFIFSPLLEYLSEVYDWRNLLRIMAGIILNGAVCGMLMRPIKSTNNRNMLESSSDISSDSGIKLDKKRLDSSSDANSDVTKFDEKKPEIETDIYSDTVNEEFSKEGIHIREVQPFIQVERNQNVHRINRRSSSLNDLSQFQRSEHIAYRDRMKQVKVHDIIYSGSMLYIPQFHSHPNLLHAHSVYSIQSTYSQRVTFWDRCTCLPDSVLKIFKEMLDFSLLLNIPFLLLCIGNIFACTGFFIPFYFLVDRALILGISNTQAAFLLSIIGITNTIGRLLSGMIANLKSVDALVVNNIALLIASVTLFLQPLCTVYPALVAFSVIFGLSVAAFISLTSIILCDLLGLHRLANAFGLLTLARGIAGIAGPPAAGAVFQATGNYDASFYFGGGMFFVGALLHLMLHLPFIKRRNDAGKPEAVVKETYEEDEEC</sequence>
<dbReference type="InterPro" id="IPR020846">
    <property type="entry name" value="MFS_dom"/>
</dbReference>
<feature type="region of interest" description="Disordered" evidence="2">
    <location>
        <begin position="1"/>
        <end position="23"/>
    </location>
</feature>
<evidence type="ECO:0000259" key="4">
    <source>
        <dbReference type="PROSITE" id="PS50850"/>
    </source>
</evidence>
<dbReference type="PROSITE" id="PS50850">
    <property type="entry name" value="MFS"/>
    <property type="match status" value="1"/>
</dbReference>
<gene>
    <name evidence="5" type="ORF">MEDL_10388</name>
</gene>
<dbReference type="InterPro" id="IPR011701">
    <property type="entry name" value="MFS"/>
</dbReference>
<dbReference type="Proteomes" id="UP000683360">
    <property type="component" value="Unassembled WGS sequence"/>
</dbReference>
<dbReference type="AlphaFoldDB" id="A0A8S3QJC6"/>
<protein>
    <recommendedName>
        <fullName evidence="4">Major facilitator superfamily (MFS) profile domain-containing protein</fullName>
    </recommendedName>
</protein>
<dbReference type="InterPro" id="IPR036259">
    <property type="entry name" value="MFS_trans_sf"/>
</dbReference>
<feature type="transmembrane region" description="Helical" evidence="3">
    <location>
        <begin position="102"/>
        <end position="120"/>
    </location>
</feature>
<dbReference type="PANTHER" id="PTHR11360:SF286">
    <property type="entry name" value="GH22266P"/>
    <property type="match status" value="1"/>
</dbReference>
<accession>A0A8S3QJC6</accession>
<keyword evidence="3" id="KW-0472">Membrane</keyword>
<keyword evidence="6" id="KW-1185">Reference proteome</keyword>
<comment type="caution">
    <text evidence="5">The sequence shown here is derived from an EMBL/GenBank/DDBJ whole genome shotgun (WGS) entry which is preliminary data.</text>
</comment>
<keyword evidence="3" id="KW-1133">Transmembrane helix</keyword>
<reference evidence="5" key="1">
    <citation type="submission" date="2021-03" db="EMBL/GenBank/DDBJ databases">
        <authorList>
            <person name="Bekaert M."/>
        </authorList>
    </citation>
    <scope>NUCLEOTIDE SEQUENCE</scope>
</reference>
<comment type="subcellular location">
    <subcellularLocation>
        <location evidence="1">Membrane</location>
        <topology evidence="1">Multi-pass membrane protein</topology>
    </subcellularLocation>
</comment>
<dbReference type="GO" id="GO:0016020">
    <property type="term" value="C:membrane"/>
    <property type="evidence" value="ECO:0007669"/>
    <property type="project" value="UniProtKB-SubCell"/>
</dbReference>
<dbReference type="CDD" id="cd17352">
    <property type="entry name" value="MFS_MCT_SLC16"/>
    <property type="match status" value="1"/>
</dbReference>
<evidence type="ECO:0000313" key="6">
    <source>
        <dbReference type="Proteomes" id="UP000683360"/>
    </source>
</evidence>
<dbReference type="InterPro" id="IPR050327">
    <property type="entry name" value="Proton-linked_MCT"/>
</dbReference>
<feature type="transmembrane region" description="Helical" evidence="3">
    <location>
        <begin position="220"/>
        <end position="240"/>
    </location>
</feature>
<evidence type="ECO:0000256" key="1">
    <source>
        <dbReference type="ARBA" id="ARBA00004141"/>
    </source>
</evidence>
<dbReference type="Gene3D" id="1.20.1250.20">
    <property type="entry name" value="MFS general substrate transporter like domains"/>
    <property type="match status" value="3"/>
</dbReference>
<feature type="compositionally biased region" description="Basic and acidic residues" evidence="2">
    <location>
        <begin position="1"/>
        <end position="11"/>
    </location>
</feature>
<keyword evidence="3" id="KW-0812">Transmembrane</keyword>
<dbReference type="EMBL" id="CAJPWZ010000519">
    <property type="protein sequence ID" value="CAG2195437.1"/>
    <property type="molecule type" value="Genomic_DNA"/>
</dbReference>
<feature type="transmembrane region" description="Helical" evidence="3">
    <location>
        <begin position="33"/>
        <end position="55"/>
    </location>
</feature>
<feature type="transmembrane region" description="Helical" evidence="3">
    <location>
        <begin position="583"/>
        <end position="602"/>
    </location>
</feature>
<dbReference type="PANTHER" id="PTHR11360">
    <property type="entry name" value="MONOCARBOXYLATE TRANSPORTER"/>
    <property type="match status" value="1"/>
</dbReference>
<feature type="transmembrane region" description="Helical" evidence="3">
    <location>
        <begin position="545"/>
        <end position="571"/>
    </location>
</feature>
<dbReference type="SUPFAM" id="SSF103473">
    <property type="entry name" value="MFS general substrate transporter"/>
    <property type="match status" value="2"/>
</dbReference>
<dbReference type="OrthoDB" id="2213137at2759"/>
<dbReference type="Pfam" id="PF07690">
    <property type="entry name" value="MFS_1"/>
    <property type="match status" value="2"/>
</dbReference>
<feature type="transmembrane region" description="Helical" evidence="3">
    <location>
        <begin position="252"/>
        <end position="270"/>
    </location>
</feature>
<evidence type="ECO:0000256" key="2">
    <source>
        <dbReference type="SAM" id="MobiDB-lite"/>
    </source>
</evidence>
<name>A0A8S3QJC6_MYTED</name>